<dbReference type="EMBL" id="PXYV01000079">
    <property type="protein sequence ID" value="PSR20183.1"/>
    <property type="molecule type" value="Genomic_DNA"/>
</dbReference>
<name>A0A2T2WD80_9FIRM</name>
<dbReference type="PANTHER" id="PTHR37816">
    <property type="entry name" value="YALI0E33011P"/>
    <property type="match status" value="1"/>
</dbReference>
<dbReference type="AlphaFoldDB" id="A0A2T2WD80"/>
<dbReference type="InterPro" id="IPR027417">
    <property type="entry name" value="P-loop_NTPase"/>
</dbReference>
<gene>
    <name evidence="1" type="ORF">C7B45_16100</name>
</gene>
<protein>
    <submittedName>
        <fullName evidence="1">AAA family ATPase</fullName>
    </submittedName>
</protein>
<dbReference type="InterPro" id="IPR052922">
    <property type="entry name" value="Cytidylate_Kinase-2"/>
</dbReference>
<proteinExistence type="predicted"/>
<evidence type="ECO:0000313" key="2">
    <source>
        <dbReference type="Proteomes" id="UP000241848"/>
    </source>
</evidence>
<reference evidence="1 2" key="1">
    <citation type="journal article" date="2014" name="BMC Genomics">
        <title>Comparison of environmental and isolate Sulfobacillus genomes reveals diverse carbon, sulfur, nitrogen, and hydrogen metabolisms.</title>
        <authorList>
            <person name="Justice N.B."/>
            <person name="Norman A."/>
            <person name="Brown C.T."/>
            <person name="Singh A."/>
            <person name="Thomas B.C."/>
            <person name="Banfield J.F."/>
        </authorList>
    </citation>
    <scope>NUCLEOTIDE SEQUENCE [LARGE SCALE GENOMIC DNA]</scope>
    <source>
        <strain evidence="1">AMDSBA3</strain>
    </source>
</reference>
<organism evidence="1 2">
    <name type="scientific">Sulfobacillus acidophilus</name>
    <dbReference type="NCBI Taxonomy" id="53633"/>
    <lineage>
        <taxon>Bacteria</taxon>
        <taxon>Bacillati</taxon>
        <taxon>Bacillota</taxon>
        <taxon>Clostridia</taxon>
        <taxon>Eubacteriales</taxon>
        <taxon>Clostridiales Family XVII. Incertae Sedis</taxon>
        <taxon>Sulfobacillus</taxon>
    </lineage>
</organism>
<dbReference type="SUPFAM" id="SSF52540">
    <property type="entry name" value="P-loop containing nucleoside triphosphate hydrolases"/>
    <property type="match status" value="1"/>
</dbReference>
<dbReference type="Proteomes" id="UP000241848">
    <property type="component" value="Unassembled WGS sequence"/>
</dbReference>
<evidence type="ECO:0000313" key="1">
    <source>
        <dbReference type="EMBL" id="PSR20183.1"/>
    </source>
</evidence>
<dbReference type="Gene3D" id="3.40.50.300">
    <property type="entry name" value="P-loop containing nucleotide triphosphate hydrolases"/>
    <property type="match status" value="1"/>
</dbReference>
<comment type="caution">
    <text evidence="1">The sequence shown here is derived from an EMBL/GenBank/DDBJ whole genome shotgun (WGS) entry which is preliminary data.</text>
</comment>
<dbReference type="PANTHER" id="PTHR37816:SF3">
    <property type="entry name" value="MODULATES DNA TOPOLOGY"/>
    <property type="match status" value="1"/>
</dbReference>
<sequence length="171" mass="19711">MRIAIIGSPGSGKSTLARQLGAITGCEVVHLDRVFWKPGWVETSRTQFVLAQQRLVEKDAWIIDGNYGSTIEIRMRAADTIIWLDVPRRICLWRALVRTIRNRGQVRTDMAPGCPERIDLQFMQYIWRFPERERPRLVQLLACAQPQGKNVVRLTTSNEIYAYLGSFQHEV</sequence>
<accession>A0A2T2WD80</accession>